<keyword evidence="1" id="KW-0812">Transmembrane</keyword>
<dbReference type="AlphaFoldDB" id="A0A1A1YKA7"/>
<name>A0A1A1YKA7_9MYCO</name>
<reference evidence="2 3" key="1">
    <citation type="submission" date="2016-06" db="EMBL/GenBank/DDBJ databases">
        <authorList>
            <person name="Kjaerup R.B."/>
            <person name="Dalgaard T.S."/>
            <person name="Juul-Madsen H.R."/>
        </authorList>
    </citation>
    <scope>NUCLEOTIDE SEQUENCE [LARGE SCALE GENOMIC DNA]</scope>
    <source>
        <strain evidence="2 3">ACS1953</strain>
    </source>
</reference>
<dbReference type="Proteomes" id="UP000093779">
    <property type="component" value="Unassembled WGS sequence"/>
</dbReference>
<keyword evidence="1" id="KW-0472">Membrane</keyword>
<proteinExistence type="predicted"/>
<protein>
    <submittedName>
        <fullName evidence="2">Uncharacterized protein</fullName>
    </submittedName>
</protein>
<keyword evidence="1" id="KW-1133">Transmembrane helix</keyword>
<comment type="caution">
    <text evidence="2">The sequence shown here is derived from an EMBL/GenBank/DDBJ whole genome shotgun (WGS) entry which is preliminary data.</text>
</comment>
<sequence>MTQWGPAILSAGVLGVIPLIIAIMNRRHTKAMATQLEKAGEKEEAERENLLADATAKWSTLLDQTRTEAYKEIDKRCRRCENELSKRDEMLDRVIDAITELIPLVPADAAETESARAAVRAARRARYSYEDD</sequence>
<evidence type="ECO:0000313" key="3">
    <source>
        <dbReference type="Proteomes" id="UP000093779"/>
    </source>
</evidence>
<evidence type="ECO:0000313" key="2">
    <source>
        <dbReference type="EMBL" id="OBF14375.1"/>
    </source>
</evidence>
<feature type="transmembrane region" description="Helical" evidence="1">
    <location>
        <begin position="6"/>
        <end position="24"/>
    </location>
</feature>
<accession>A0A1A1YKA7</accession>
<dbReference type="EMBL" id="LZHX01000087">
    <property type="protein sequence ID" value="OBF14375.1"/>
    <property type="molecule type" value="Genomic_DNA"/>
</dbReference>
<organism evidence="2 3">
    <name type="scientific">Mycolicibacterium conceptionense</name>
    <dbReference type="NCBI Taxonomy" id="451644"/>
    <lineage>
        <taxon>Bacteria</taxon>
        <taxon>Bacillati</taxon>
        <taxon>Actinomycetota</taxon>
        <taxon>Actinomycetes</taxon>
        <taxon>Mycobacteriales</taxon>
        <taxon>Mycobacteriaceae</taxon>
        <taxon>Mycolicibacterium</taxon>
    </lineage>
</organism>
<gene>
    <name evidence="2" type="ORF">A5726_24750</name>
</gene>
<evidence type="ECO:0000256" key="1">
    <source>
        <dbReference type="SAM" id="Phobius"/>
    </source>
</evidence>